<dbReference type="Proteomes" id="UP000828390">
    <property type="component" value="Unassembled WGS sequence"/>
</dbReference>
<evidence type="ECO:0000256" key="1">
    <source>
        <dbReference type="SAM" id="MobiDB-lite"/>
    </source>
</evidence>
<proteinExistence type="predicted"/>
<protein>
    <submittedName>
        <fullName evidence="2">Uncharacterized protein</fullName>
    </submittedName>
</protein>
<accession>A0A9D4B7Q9</accession>
<gene>
    <name evidence="2" type="ORF">DPMN_194805</name>
</gene>
<keyword evidence="3" id="KW-1185">Reference proteome</keyword>
<dbReference type="EMBL" id="JAIWYP010000023">
    <property type="protein sequence ID" value="KAH3692355.1"/>
    <property type="molecule type" value="Genomic_DNA"/>
</dbReference>
<reference evidence="2" key="2">
    <citation type="submission" date="2020-11" db="EMBL/GenBank/DDBJ databases">
        <authorList>
            <person name="McCartney M.A."/>
            <person name="Auch B."/>
            <person name="Kono T."/>
            <person name="Mallez S."/>
            <person name="Becker A."/>
            <person name="Gohl D.M."/>
            <person name="Silverstein K.A.T."/>
            <person name="Koren S."/>
            <person name="Bechman K.B."/>
            <person name="Herman A."/>
            <person name="Abrahante J.E."/>
            <person name="Garbe J."/>
        </authorList>
    </citation>
    <scope>NUCLEOTIDE SEQUENCE</scope>
    <source>
        <strain evidence="2">Duluth1</strain>
        <tissue evidence="2">Whole animal</tissue>
    </source>
</reference>
<comment type="caution">
    <text evidence="2">The sequence shown here is derived from an EMBL/GenBank/DDBJ whole genome shotgun (WGS) entry which is preliminary data.</text>
</comment>
<dbReference type="AlphaFoldDB" id="A0A9D4B7Q9"/>
<evidence type="ECO:0000313" key="2">
    <source>
        <dbReference type="EMBL" id="KAH3692355.1"/>
    </source>
</evidence>
<organism evidence="2 3">
    <name type="scientific">Dreissena polymorpha</name>
    <name type="common">Zebra mussel</name>
    <name type="synonym">Mytilus polymorpha</name>
    <dbReference type="NCBI Taxonomy" id="45954"/>
    <lineage>
        <taxon>Eukaryota</taxon>
        <taxon>Metazoa</taxon>
        <taxon>Spiralia</taxon>
        <taxon>Lophotrochozoa</taxon>
        <taxon>Mollusca</taxon>
        <taxon>Bivalvia</taxon>
        <taxon>Autobranchia</taxon>
        <taxon>Heteroconchia</taxon>
        <taxon>Euheterodonta</taxon>
        <taxon>Imparidentia</taxon>
        <taxon>Neoheterodontei</taxon>
        <taxon>Myida</taxon>
        <taxon>Dreissenoidea</taxon>
        <taxon>Dreissenidae</taxon>
        <taxon>Dreissena</taxon>
    </lineage>
</organism>
<reference evidence="2" key="1">
    <citation type="journal article" date="2019" name="bioRxiv">
        <title>The Genome of the Zebra Mussel, Dreissena polymorpha: A Resource for Invasive Species Research.</title>
        <authorList>
            <person name="McCartney M.A."/>
            <person name="Auch B."/>
            <person name="Kono T."/>
            <person name="Mallez S."/>
            <person name="Zhang Y."/>
            <person name="Obille A."/>
            <person name="Becker A."/>
            <person name="Abrahante J.E."/>
            <person name="Garbe J."/>
            <person name="Badalamenti J.P."/>
            <person name="Herman A."/>
            <person name="Mangelson H."/>
            <person name="Liachko I."/>
            <person name="Sullivan S."/>
            <person name="Sone E.D."/>
            <person name="Koren S."/>
            <person name="Silverstein K.A.T."/>
            <person name="Beckman K.B."/>
            <person name="Gohl D.M."/>
        </authorList>
    </citation>
    <scope>NUCLEOTIDE SEQUENCE</scope>
    <source>
        <strain evidence="2">Duluth1</strain>
        <tissue evidence="2">Whole animal</tissue>
    </source>
</reference>
<evidence type="ECO:0000313" key="3">
    <source>
        <dbReference type="Proteomes" id="UP000828390"/>
    </source>
</evidence>
<feature type="compositionally biased region" description="Polar residues" evidence="1">
    <location>
        <begin position="49"/>
        <end position="66"/>
    </location>
</feature>
<sequence length="66" mass="7944">MLEDVNLPTLQERRHHQSLTFLYKVEEKQVRAINIEHYLKRLRQKHTMRSTNGHTNARNLSTNIFS</sequence>
<name>A0A9D4B7Q9_DREPO</name>
<feature type="region of interest" description="Disordered" evidence="1">
    <location>
        <begin position="46"/>
        <end position="66"/>
    </location>
</feature>